<dbReference type="PROSITE" id="PS00978">
    <property type="entry name" value="FAD_G3PDH_2"/>
    <property type="match status" value="1"/>
</dbReference>
<comment type="caution">
    <text evidence="5">The sequence shown here is derived from an EMBL/GenBank/DDBJ whole genome shotgun (WGS) entry which is preliminary data.</text>
</comment>
<dbReference type="Gene3D" id="3.50.50.60">
    <property type="entry name" value="FAD/NAD(P)-binding domain"/>
    <property type="match status" value="1"/>
</dbReference>
<dbReference type="AlphaFoldDB" id="A0A835V619"/>
<evidence type="ECO:0000256" key="3">
    <source>
        <dbReference type="ARBA" id="ARBA00022827"/>
    </source>
</evidence>
<proteinExistence type="predicted"/>
<evidence type="ECO:0000313" key="6">
    <source>
        <dbReference type="Proteomes" id="UP000636800"/>
    </source>
</evidence>
<dbReference type="EMBL" id="JADCNL010000004">
    <property type="protein sequence ID" value="KAG0484391.1"/>
    <property type="molecule type" value="Genomic_DNA"/>
</dbReference>
<dbReference type="PANTHER" id="PTHR11985">
    <property type="entry name" value="GLYCEROL-3-PHOSPHATE DEHYDROGENASE"/>
    <property type="match status" value="1"/>
</dbReference>
<dbReference type="Proteomes" id="UP000636800">
    <property type="component" value="Unassembled WGS sequence"/>
</dbReference>
<organism evidence="5 6">
    <name type="scientific">Vanilla planifolia</name>
    <name type="common">Vanilla</name>
    <dbReference type="NCBI Taxonomy" id="51239"/>
    <lineage>
        <taxon>Eukaryota</taxon>
        <taxon>Viridiplantae</taxon>
        <taxon>Streptophyta</taxon>
        <taxon>Embryophyta</taxon>
        <taxon>Tracheophyta</taxon>
        <taxon>Spermatophyta</taxon>
        <taxon>Magnoliopsida</taxon>
        <taxon>Liliopsida</taxon>
        <taxon>Asparagales</taxon>
        <taxon>Orchidaceae</taxon>
        <taxon>Vanilloideae</taxon>
        <taxon>Vanilleae</taxon>
        <taxon>Vanilla</taxon>
    </lineage>
</organism>
<keyword evidence="2" id="KW-0285">Flavoprotein</keyword>
<reference evidence="5 6" key="1">
    <citation type="journal article" date="2020" name="Nat. Food">
        <title>A phased Vanilla planifolia genome enables genetic improvement of flavour and production.</title>
        <authorList>
            <person name="Hasing T."/>
            <person name="Tang H."/>
            <person name="Brym M."/>
            <person name="Khazi F."/>
            <person name="Huang T."/>
            <person name="Chambers A.H."/>
        </authorList>
    </citation>
    <scope>NUCLEOTIDE SEQUENCE [LARGE SCALE GENOMIC DNA]</scope>
    <source>
        <tissue evidence="5">Leaf</tissue>
    </source>
</reference>
<gene>
    <name evidence="5" type="ORF">HPP92_008470</name>
</gene>
<protein>
    <recommendedName>
        <fullName evidence="1">glycerol-3-phosphate dehydrogenase</fullName>
        <ecNumber evidence="1">1.1.5.3</ecNumber>
    </recommendedName>
</protein>
<dbReference type="PANTHER" id="PTHR11985:SF15">
    <property type="entry name" value="GLYCEROL-3-PHOSPHATE DEHYDROGENASE, MITOCHONDRIAL"/>
    <property type="match status" value="1"/>
</dbReference>
<dbReference type="GO" id="GO:0006072">
    <property type="term" value="P:glycerol-3-phosphate metabolic process"/>
    <property type="evidence" value="ECO:0007669"/>
    <property type="project" value="InterPro"/>
</dbReference>
<keyword evidence="6" id="KW-1185">Reference proteome</keyword>
<evidence type="ECO:0000256" key="2">
    <source>
        <dbReference type="ARBA" id="ARBA00022630"/>
    </source>
</evidence>
<keyword evidence="3" id="KW-0274">FAD</keyword>
<dbReference type="InterPro" id="IPR036188">
    <property type="entry name" value="FAD/NAD-bd_sf"/>
</dbReference>
<evidence type="ECO:0000256" key="4">
    <source>
        <dbReference type="ARBA" id="ARBA00023002"/>
    </source>
</evidence>
<evidence type="ECO:0000313" key="5">
    <source>
        <dbReference type="EMBL" id="KAG0484391.1"/>
    </source>
</evidence>
<accession>A0A835V619</accession>
<dbReference type="EC" id="1.1.5.3" evidence="1"/>
<dbReference type="InterPro" id="IPR000447">
    <property type="entry name" value="G3P_DH_FAD-dep"/>
</dbReference>
<keyword evidence="4" id="KW-0560">Oxidoreductase</keyword>
<name>A0A835V619_VANPL</name>
<dbReference type="GO" id="GO:0004368">
    <property type="term" value="F:glycerol-3-phosphate dehydrogenase (quinone) activity"/>
    <property type="evidence" value="ECO:0007669"/>
    <property type="project" value="UniProtKB-EC"/>
</dbReference>
<dbReference type="GO" id="GO:0005739">
    <property type="term" value="C:mitochondrion"/>
    <property type="evidence" value="ECO:0007669"/>
    <property type="project" value="TreeGrafter"/>
</dbReference>
<evidence type="ECO:0000256" key="1">
    <source>
        <dbReference type="ARBA" id="ARBA00013029"/>
    </source>
</evidence>
<sequence length="130" mass="14595">MMIANDDEDDRPSNFIGGNGQSAGGRGILECMHQVLKELAIEDAIKSLLKKDLATQFSGSNNVRRSDVLSAWVVFDRWLWIHLQRTQRIYLQDHVVHEDHPGLVTITGGKWTTYRSMAEDTVDVAIKSAS</sequence>